<keyword evidence="5" id="KW-0378">Hydrolase</keyword>
<dbReference type="GO" id="GO:0006508">
    <property type="term" value="P:proteolysis"/>
    <property type="evidence" value="ECO:0007669"/>
    <property type="project" value="UniProtKB-KW"/>
</dbReference>
<feature type="binding site" evidence="10">
    <location>
        <position position="266"/>
    </location>
    <ligand>
        <name>Ca(2+)</name>
        <dbReference type="ChEBI" id="CHEBI:29108"/>
        <label>2</label>
    </ligand>
</feature>
<evidence type="ECO:0000259" key="12">
    <source>
        <dbReference type="SMART" id="SM00235"/>
    </source>
</evidence>
<accession>A0A3M6V061</accession>
<evidence type="ECO:0000256" key="8">
    <source>
        <dbReference type="ARBA" id="ARBA00023145"/>
    </source>
</evidence>
<sequence>MRKPRCGIPDVDEDGRVKRFTTQGKRSKTSLTYYMEYGNDMPDFGSKSHAGVTNEQDCNFDFDGEGGTVAHAYYPEDGRVHFDNDERYAYIGGTSEWWWSTQILESLSYVALHEFSHTLGLGHSILAQEIPAYIRKTSTAYSRFMSYLRKYHYISPARSGNQDLNKAIKNFQKFFHLSQTGELDEDTLYLMRKPRCGMPDVDEDGRVKRFTTRGKWSKTSLTYYMEYGNDMSEATQRRIIEEALDKWVGAASSLKFTWTDDYDNADIRISSGSKSHAGVTNEKDCNYDFDGEGGTLAHAYFPQDGRVHFDNDERYSENGGTTGWWWSEKVYQSLSYVALHEFGHTLGLGHSDNDDAVMWPYARTGNPSLHSDDISGIQSLYGEQMSDIRNILL</sequence>
<dbReference type="SMART" id="SM00235">
    <property type="entry name" value="ZnMc"/>
    <property type="match status" value="1"/>
</dbReference>
<feature type="binding site" evidence="10">
    <location>
        <position position="291"/>
    </location>
    <ligand>
        <name>Ca(2+)</name>
        <dbReference type="ChEBI" id="CHEBI:29108"/>
        <label>3</label>
    </ligand>
</feature>
<dbReference type="GO" id="GO:0008270">
    <property type="term" value="F:zinc ion binding"/>
    <property type="evidence" value="ECO:0007669"/>
    <property type="project" value="InterPro"/>
</dbReference>
<feature type="binding site" evidence="10">
    <location>
        <position position="230"/>
    </location>
    <ligand>
        <name>Ca(2+)</name>
        <dbReference type="ChEBI" id="CHEBI:29108"/>
        <label>1</label>
    </ligand>
</feature>
<keyword evidence="2" id="KW-0645">Protease</keyword>
<dbReference type="EMBL" id="RCHS01000379">
    <property type="protein sequence ID" value="RMX59331.1"/>
    <property type="molecule type" value="Genomic_DNA"/>
</dbReference>
<feature type="binding site" evidence="10">
    <location>
        <position position="308"/>
    </location>
    <ligand>
        <name>Zn(2+)</name>
        <dbReference type="ChEBI" id="CHEBI:29105"/>
        <label>1</label>
    </ligand>
</feature>
<feature type="short sequence motif" description="Cysteine switch" evidence="11">
    <location>
        <begin position="194"/>
        <end position="201"/>
    </location>
</feature>
<feature type="binding site" evidence="10">
    <location>
        <position position="358"/>
    </location>
    <ligand>
        <name>Zn(2+)</name>
        <dbReference type="ChEBI" id="CHEBI:29105"/>
        <label>2</label>
        <note>catalytic</note>
    </ligand>
</feature>
<name>A0A3M6V061_POCDA</name>
<dbReference type="STRING" id="46731.A0A3M6V061"/>
<feature type="binding site" evidence="10">
    <location>
        <position position="290"/>
    </location>
    <ligand>
        <name>Ca(2+)</name>
        <dbReference type="ChEBI" id="CHEBI:29108"/>
        <label>3</label>
    </ligand>
</feature>
<evidence type="ECO:0000256" key="3">
    <source>
        <dbReference type="ARBA" id="ARBA00022723"/>
    </source>
</evidence>
<feature type="binding site" evidence="10">
    <location>
        <position position="313"/>
    </location>
    <ligand>
        <name>Ca(2+)</name>
        <dbReference type="ChEBI" id="CHEBI:29108"/>
        <label>3</label>
    </ligand>
</feature>
<feature type="binding site" evidence="10">
    <location>
        <position position="350"/>
    </location>
    <ligand>
        <name>Zn(2+)</name>
        <dbReference type="ChEBI" id="CHEBI:29105"/>
        <label>2</label>
        <note>catalytic</note>
    </ligand>
</feature>
<keyword evidence="14" id="KW-1185">Reference proteome</keyword>
<dbReference type="InterPro" id="IPR033739">
    <property type="entry name" value="M10A_MMP"/>
</dbReference>
<comment type="caution">
    <text evidence="13">The sequence shown here is derived from an EMBL/GenBank/DDBJ whole genome shotgun (WGS) entry which is preliminary data.</text>
</comment>
<dbReference type="SUPFAM" id="SSF47090">
    <property type="entry name" value="PGBD-like"/>
    <property type="match status" value="1"/>
</dbReference>
<dbReference type="InterPro" id="IPR002477">
    <property type="entry name" value="Peptidoglycan-bd-like"/>
</dbReference>
<evidence type="ECO:0000256" key="11">
    <source>
        <dbReference type="PIRSR" id="PIRSR621190-5"/>
    </source>
</evidence>
<dbReference type="Pfam" id="PF01471">
    <property type="entry name" value="PG_binding_1"/>
    <property type="match status" value="1"/>
</dbReference>
<dbReference type="InterPro" id="IPR021158">
    <property type="entry name" value="Pept_M10A_Zn_BS"/>
</dbReference>
<dbReference type="PANTHER" id="PTHR10201">
    <property type="entry name" value="MATRIX METALLOPROTEINASE"/>
    <property type="match status" value="1"/>
</dbReference>
<evidence type="ECO:0000256" key="9">
    <source>
        <dbReference type="PIRSR" id="PIRSR621190-1"/>
    </source>
</evidence>
<dbReference type="InterPro" id="IPR036365">
    <property type="entry name" value="PGBD-like_sf"/>
</dbReference>
<comment type="cofactor">
    <cofactor evidence="10">
        <name>Zn(2+)</name>
        <dbReference type="ChEBI" id="CHEBI:29105"/>
    </cofactor>
    <text evidence="10">Binds 2 Zn(2+) ions per subunit.</text>
</comment>
<dbReference type="InterPro" id="IPR024079">
    <property type="entry name" value="MetalloPept_cat_dom_sf"/>
</dbReference>
<reference evidence="13 14" key="1">
    <citation type="journal article" date="2018" name="Sci. Rep.">
        <title>Comparative analysis of the Pocillopora damicornis genome highlights role of immune system in coral evolution.</title>
        <authorList>
            <person name="Cunning R."/>
            <person name="Bay R.A."/>
            <person name="Gillette P."/>
            <person name="Baker A.C."/>
            <person name="Traylor-Knowles N."/>
        </authorList>
    </citation>
    <scope>NUCLEOTIDE SEQUENCE [LARGE SCALE GENOMIC DNA]</scope>
    <source>
        <strain evidence="13">RSMAS</strain>
        <tissue evidence="13">Whole animal</tissue>
    </source>
</reference>
<keyword evidence="10" id="KW-0106">Calcium</keyword>
<feature type="binding site" evidence="10">
    <location>
        <position position="284"/>
    </location>
    <ligand>
        <name>Zn(2+)</name>
        <dbReference type="ChEBI" id="CHEBI:29105"/>
        <label>1</label>
    </ligand>
</feature>
<evidence type="ECO:0000256" key="4">
    <source>
        <dbReference type="ARBA" id="ARBA00022729"/>
    </source>
</evidence>
<dbReference type="InterPro" id="IPR001818">
    <property type="entry name" value="Pept_M10_metallopeptidase"/>
</dbReference>
<feature type="binding site" evidence="10">
    <location>
        <position position="313"/>
    </location>
    <ligand>
        <name>Ca(2+)</name>
        <dbReference type="ChEBI" id="CHEBI:29108"/>
        <label>1</label>
    </ligand>
</feature>
<evidence type="ECO:0000256" key="7">
    <source>
        <dbReference type="ARBA" id="ARBA00023049"/>
    </source>
</evidence>
<dbReference type="AlphaFoldDB" id="A0A3M6V061"/>
<dbReference type="PANTHER" id="PTHR10201:SF291">
    <property type="entry name" value="MATRIX METALLOPROTEINASE 1, ISOFORM C-RELATED"/>
    <property type="match status" value="1"/>
</dbReference>
<evidence type="ECO:0000256" key="5">
    <source>
        <dbReference type="ARBA" id="ARBA00022801"/>
    </source>
</evidence>
<evidence type="ECO:0000256" key="6">
    <source>
        <dbReference type="ARBA" id="ARBA00022833"/>
    </source>
</evidence>
<dbReference type="GO" id="GO:0004222">
    <property type="term" value="F:metalloendopeptidase activity"/>
    <property type="evidence" value="ECO:0007669"/>
    <property type="project" value="InterPro"/>
</dbReference>
<dbReference type="Pfam" id="PF00413">
    <property type="entry name" value="Peptidase_M10"/>
    <property type="match status" value="2"/>
</dbReference>
<dbReference type="CDD" id="cd04278">
    <property type="entry name" value="ZnMc_MMP"/>
    <property type="match status" value="1"/>
</dbReference>
<comment type="similarity">
    <text evidence="1">Belongs to the peptidase M10A family.</text>
</comment>
<dbReference type="InterPro" id="IPR021190">
    <property type="entry name" value="Pept_M10A"/>
</dbReference>
<evidence type="ECO:0000256" key="10">
    <source>
        <dbReference type="PIRSR" id="PIRSR621190-2"/>
    </source>
</evidence>
<feature type="binding site" evidence="10">
    <location>
        <position position="340"/>
    </location>
    <ligand>
        <name>Zn(2+)</name>
        <dbReference type="ChEBI" id="CHEBI:29105"/>
        <label>2</label>
        <note>catalytic</note>
    </ligand>
</feature>
<dbReference type="SUPFAM" id="SSF55486">
    <property type="entry name" value="Metalloproteases ('zincins'), catalytic domain"/>
    <property type="match status" value="2"/>
</dbReference>
<dbReference type="GO" id="GO:0031012">
    <property type="term" value="C:extracellular matrix"/>
    <property type="evidence" value="ECO:0007669"/>
    <property type="project" value="InterPro"/>
</dbReference>
<dbReference type="Gene3D" id="3.40.390.10">
    <property type="entry name" value="Collagenase (Catalytic Domain)"/>
    <property type="match status" value="2"/>
</dbReference>
<dbReference type="GO" id="GO:0030574">
    <property type="term" value="P:collagen catabolic process"/>
    <property type="evidence" value="ECO:0007669"/>
    <property type="project" value="TreeGrafter"/>
</dbReference>
<dbReference type="PROSITE" id="PS00546">
    <property type="entry name" value="CYSTEINE_SWITCH"/>
    <property type="match status" value="2"/>
</dbReference>
<dbReference type="OrthoDB" id="406838at2759"/>
<organism evidence="13 14">
    <name type="scientific">Pocillopora damicornis</name>
    <name type="common">Cauliflower coral</name>
    <name type="synonym">Millepora damicornis</name>
    <dbReference type="NCBI Taxonomy" id="46731"/>
    <lineage>
        <taxon>Eukaryota</taxon>
        <taxon>Metazoa</taxon>
        <taxon>Cnidaria</taxon>
        <taxon>Anthozoa</taxon>
        <taxon>Hexacorallia</taxon>
        <taxon>Scleractinia</taxon>
        <taxon>Astrocoeniina</taxon>
        <taxon>Pocilloporidae</taxon>
        <taxon>Pocillopora</taxon>
    </lineage>
</organism>
<dbReference type="Proteomes" id="UP000275408">
    <property type="component" value="Unassembled WGS sequence"/>
</dbReference>
<dbReference type="PRINTS" id="PR00138">
    <property type="entry name" value="MATRIXIN"/>
</dbReference>
<dbReference type="InterPro" id="IPR006026">
    <property type="entry name" value="Peptidase_Metallo"/>
</dbReference>
<evidence type="ECO:0000313" key="14">
    <source>
        <dbReference type="Proteomes" id="UP000275408"/>
    </source>
</evidence>
<feature type="active site" evidence="9">
    <location>
        <position position="341"/>
    </location>
</feature>
<keyword evidence="8" id="KW-0865">Zymogen</keyword>
<feature type="binding site" evidence="10">
    <location>
        <position position="310"/>
    </location>
    <ligand>
        <name>Ca(2+)</name>
        <dbReference type="ChEBI" id="CHEBI:29108"/>
        <label>3</label>
    </ligand>
</feature>
<evidence type="ECO:0000256" key="2">
    <source>
        <dbReference type="ARBA" id="ARBA00022670"/>
    </source>
</evidence>
<dbReference type="GO" id="GO:0030198">
    <property type="term" value="P:extracellular matrix organization"/>
    <property type="evidence" value="ECO:0007669"/>
    <property type="project" value="TreeGrafter"/>
</dbReference>
<gene>
    <name evidence="13" type="ORF">pdam_00011908</name>
</gene>
<keyword evidence="7" id="KW-0482">Metalloprotease</keyword>
<feature type="binding site" description="in inhibited form" evidence="10">
    <location>
        <position position="196"/>
    </location>
    <ligand>
        <name>Zn(2+)</name>
        <dbReference type="ChEBI" id="CHEBI:29105"/>
        <label>2</label>
        <note>catalytic</note>
    </ligand>
</feature>
<feature type="binding site" evidence="10">
    <location>
        <position position="276"/>
    </location>
    <ligand>
        <name>Zn(2+)</name>
        <dbReference type="ChEBI" id="CHEBI:29105"/>
        <label>1</label>
    </ligand>
</feature>
<feature type="binding site" evidence="10">
    <location>
        <position position="344"/>
    </location>
    <ligand>
        <name>Zn(2+)</name>
        <dbReference type="ChEBI" id="CHEBI:29105"/>
        <label>2</label>
        <note>catalytic</note>
    </ligand>
</feature>
<evidence type="ECO:0000313" key="13">
    <source>
        <dbReference type="EMBL" id="RMX59331.1"/>
    </source>
</evidence>
<comment type="cofactor">
    <cofactor evidence="10">
        <name>Ca(2+)</name>
        <dbReference type="ChEBI" id="CHEBI:29108"/>
    </cofactor>
    <text evidence="10">Can bind about 5 Ca(2+) ions per subunit.</text>
</comment>
<feature type="domain" description="Peptidase metallopeptidase" evidence="12">
    <location>
        <begin position="212"/>
        <end position="383"/>
    </location>
</feature>
<feature type="binding site" evidence="10">
    <location>
        <position position="298"/>
    </location>
    <ligand>
        <name>Zn(2+)</name>
        <dbReference type="ChEBI" id="CHEBI:29105"/>
        <label>1</label>
    </ligand>
</feature>
<protein>
    <recommendedName>
        <fullName evidence="12">Peptidase metallopeptidase domain-containing protein</fullName>
    </recommendedName>
</protein>
<keyword evidence="3 10" id="KW-0479">Metal-binding</keyword>
<evidence type="ECO:0000256" key="1">
    <source>
        <dbReference type="ARBA" id="ARBA00010370"/>
    </source>
</evidence>
<keyword evidence="4" id="KW-0732">Signal</keyword>
<proteinExistence type="inferred from homology"/>
<keyword evidence="6 10" id="KW-0862">Zinc</keyword>